<comment type="caution">
    <text evidence="2">The sequence shown here is derived from an EMBL/GenBank/DDBJ whole genome shotgun (WGS) entry which is preliminary data.</text>
</comment>
<dbReference type="Pfam" id="PF13715">
    <property type="entry name" value="CarbopepD_reg_2"/>
    <property type="match status" value="1"/>
</dbReference>
<dbReference type="SUPFAM" id="SSF49464">
    <property type="entry name" value="Carboxypeptidase regulatory domain-like"/>
    <property type="match status" value="1"/>
</dbReference>
<sequence>MKSVLFLLAFISGSILMAQQVTGVILDDNSEPLSQATVYYDGSTVGTLSKKDGSFSIDYNPQLNLTLVIRFLGYKTYYLDNPKPGEDYKITLKPEENRLDEVVLDASLFSREEMLEAFKRDFLGKTKAGRKAIIQNEEVIKFFYDKNEKSLYASSRQPIQILNKELGYKVEFDLVDFVSEFSKVTLDTDYQKTNYFGGTSFFQNSAEETRRVQRKRLKAYYGSSMHFFKSLCDGDLKRKQYQLFHKSNLVNASDFFEVKKVKRKVRIPGSLEVQTYEDSYLVTLVGNDLDVLNKNNSSTANKFRKSIALLYKGDRSDIIFKTKEFYVDSFGNHTNINEILFDGEMSKGRMGGMLPVNYQPND</sequence>
<dbReference type="Proteomes" id="UP001199314">
    <property type="component" value="Unassembled WGS sequence"/>
</dbReference>
<dbReference type="InterPro" id="IPR008969">
    <property type="entry name" value="CarboxyPept-like_regulatory"/>
</dbReference>
<evidence type="ECO:0000313" key="2">
    <source>
        <dbReference type="EMBL" id="MBZ9777546.1"/>
    </source>
</evidence>
<feature type="chain" id="PRO_5045168564" evidence="1">
    <location>
        <begin position="19"/>
        <end position="362"/>
    </location>
</feature>
<dbReference type="RefSeq" id="WP_224459912.1">
    <property type="nucleotide sequence ID" value="NZ_JAIQZE010000001.1"/>
</dbReference>
<keyword evidence="3" id="KW-1185">Reference proteome</keyword>
<proteinExistence type="predicted"/>
<reference evidence="3" key="1">
    <citation type="submission" date="2023-07" db="EMBL/GenBank/DDBJ databases">
        <title>Novel species isolated from saline lakes on Tibetan Plateau.</title>
        <authorList>
            <person name="Lu H."/>
        </authorList>
    </citation>
    <scope>NUCLEOTIDE SEQUENCE [LARGE SCALE GENOMIC DNA]</scope>
    <source>
        <strain evidence="3">CAK8W</strain>
    </source>
</reference>
<accession>A0ABS7XI26</accession>
<feature type="signal peptide" evidence="1">
    <location>
        <begin position="1"/>
        <end position="18"/>
    </location>
</feature>
<gene>
    <name evidence="2" type="ORF">LB452_01300</name>
</gene>
<organism evidence="2 3">
    <name type="scientific">Psychroflexus longus</name>
    <dbReference type="NCBI Taxonomy" id="2873596"/>
    <lineage>
        <taxon>Bacteria</taxon>
        <taxon>Pseudomonadati</taxon>
        <taxon>Bacteroidota</taxon>
        <taxon>Flavobacteriia</taxon>
        <taxon>Flavobacteriales</taxon>
        <taxon>Flavobacteriaceae</taxon>
        <taxon>Psychroflexus</taxon>
    </lineage>
</organism>
<evidence type="ECO:0000313" key="3">
    <source>
        <dbReference type="Proteomes" id="UP001199314"/>
    </source>
</evidence>
<protein>
    <submittedName>
        <fullName evidence="2">Carboxypeptidase-like regulatory domain-containing protein</fullName>
    </submittedName>
</protein>
<evidence type="ECO:0000256" key="1">
    <source>
        <dbReference type="SAM" id="SignalP"/>
    </source>
</evidence>
<dbReference type="Gene3D" id="2.60.40.1120">
    <property type="entry name" value="Carboxypeptidase-like, regulatory domain"/>
    <property type="match status" value="1"/>
</dbReference>
<name>A0ABS7XI26_9FLAO</name>
<dbReference type="EMBL" id="JAIQZE010000001">
    <property type="protein sequence ID" value="MBZ9777546.1"/>
    <property type="molecule type" value="Genomic_DNA"/>
</dbReference>
<keyword evidence="1" id="KW-0732">Signal</keyword>